<sequence length="60" mass="6267">MPDVFKPLGSKPLPPAAGKFGERAVSASSGGYRPAGCPSPDQFEARFLFANDPKQPPHAA</sequence>
<keyword evidence="3" id="KW-1185">Reference proteome</keyword>
<comment type="caution">
    <text evidence="2">The sequence shown here is derived from an EMBL/GenBank/DDBJ whole genome shotgun (WGS) entry which is preliminary data.</text>
</comment>
<name>A0A6I4J2P0_9SPHN</name>
<organism evidence="2 3">
    <name type="scientific">Sphingomonas horti</name>
    <dbReference type="NCBI Taxonomy" id="2682842"/>
    <lineage>
        <taxon>Bacteria</taxon>
        <taxon>Pseudomonadati</taxon>
        <taxon>Pseudomonadota</taxon>
        <taxon>Alphaproteobacteria</taxon>
        <taxon>Sphingomonadales</taxon>
        <taxon>Sphingomonadaceae</taxon>
        <taxon>Sphingomonas</taxon>
    </lineage>
</organism>
<evidence type="ECO:0000313" key="2">
    <source>
        <dbReference type="EMBL" id="MVO78564.1"/>
    </source>
</evidence>
<proteinExistence type="predicted"/>
<gene>
    <name evidence="2" type="ORF">GON01_11560</name>
</gene>
<dbReference type="AlphaFoldDB" id="A0A6I4J2P0"/>
<evidence type="ECO:0000256" key="1">
    <source>
        <dbReference type="SAM" id="MobiDB-lite"/>
    </source>
</evidence>
<evidence type="ECO:0000313" key="3">
    <source>
        <dbReference type="Proteomes" id="UP000441389"/>
    </source>
</evidence>
<reference evidence="2 3" key="1">
    <citation type="submission" date="2019-12" db="EMBL/GenBank/DDBJ databases">
        <authorList>
            <person name="Huq M.A."/>
        </authorList>
    </citation>
    <scope>NUCLEOTIDE SEQUENCE [LARGE SCALE GENOMIC DNA]</scope>
    <source>
        <strain evidence="2 3">MAH-20</strain>
    </source>
</reference>
<protein>
    <submittedName>
        <fullName evidence="2">Uncharacterized protein</fullName>
    </submittedName>
</protein>
<accession>A0A6I4J2P0</accession>
<dbReference type="Proteomes" id="UP000441389">
    <property type="component" value="Unassembled WGS sequence"/>
</dbReference>
<dbReference type="EMBL" id="WQMS01000013">
    <property type="protein sequence ID" value="MVO78564.1"/>
    <property type="molecule type" value="Genomic_DNA"/>
</dbReference>
<dbReference type="RefSeq" id="WP_181600060.1">
    <property type="nucleotide sequence ID" value="NZ_WQMS01000013.1"/>
</dbReference>
<feature type="region of interest" description="Disordered" evidence="1">
    <location>
        <begin position="1"/>
        <end position="21"/>
    </location>
</feature>